<feature type="compositionally biased region" description="Basic and acidic residues" evidence="1">
    <location>
        <begin position="516"/>
        <end position="530"/>
    </location>
</feature>
<feature type="region of interest" description="Disordered" evidence="1">
    <location>
        <begin position="512"/>
        <end position="537"/>
    </location>
</feature>
<dbReference type="Gene3D" id="3.60.20.40">
    <property type="match status" value="1"/>
</dbReference>
<organism evidence="2 3">
    <name type="scientific">Salinarimonas ramus</name>
    <dbReference type="NCBI Taxonomy" id="690164"/>
    <lineage>
        <taxon>Bacteria</taxon>
        <taxon>Pseudomonadati</taxon>
        <taxon>Pseudomonadota</taxon>
        <taxon>Alphaproteobacteria</taxon>
        <taxon>Hyphomicrobiales</taxon>
        <taxon>Salinarimonadaceae</taxon>
        <taxon>Salinarimonas</taxon>
    </lineage>
</organism>
<dbReference type="AlphaFoldDB" id="A0A917V2W5"/>
<evidence type="ECO:0000256" key="1">
    <source>
        <dbReference type="SAM" id="MobiDB-lite"/>
    </source>
</evidence>
<keyword evidence="3" id="KW-1185">Reference proteome</keyword>
<dbReference type="InterPro" id="IPR052896">
    <property type="entry name" value="GGT-like_enzyme"/>
</dbReference>
<dbReference type="InterPro" id="IPR029055">
    <property type="entry name" value="Ntn_hydrolases_N"/>
</dbReference>
<dbReference type="PANTHER" id="PTHR43881">
    <property type="entry name" value="GAMMA-GLUTAMYLTRANSPEPTIDASE (AFU_ORTHOLOGUE AFUA_4G13580)"/>
    <property type="match status" value="1"/>
</dbReference>
<protein>
    <submittedName>
        <fullName evidence="2">Gamma-glutamyltransferase</fullName>
    </submittedName>
</protein>
<dbReference type="PANTHER" id="PTHR43881:SF5">
    <property type="entry name" value="GAMMA-GLUTAMYLTRANSPEPTIDASE"/>
    <property type="match status" value="1"/>
</dbReference>
<comment type="caution">
    <text evidence="2">The sequence shown here is derived from an EMBL/GenBank/DDBJ whole genome shotgun (WGS) entry which is preliminary data.</text>
</comment>
<evidence type="ECO:0000313" key="3">
    <source>
        <dbReference type="Proteomes" id="UP000600449"/>
    </source>
</evidence>
<evidence type="ECO:0000313" key="2">
    <source>
        <dbReference type="EMBL" id="GGK26688.1"/>
    </source>
</evidence>
<dbReference type="Gene3D" id="1.10.246.130">
    <property type="match status" value="1"/>
</dbReference>
<dbReference type="InterPro" id="IPR043138">
    <property type="entry name" value="GGT_lsub"/>
</dbReference>
<sequence length="537" mass="56640">MTRLETPTFSHAAVAAPHAAASEAGRAILIEGGNAVEAMIAMAATIAVVYPHMNGIGGDAFWCVSDPNGRVHAIDAAGFAGSLATPAFYRDRELETIPTRGPLAALTVPGTIDGWRLAGELARARGGRLPLETLLADAIRRAREGVAVAGSEARLWADGKGPNARDALLDAPGFREAYLVEGEPPEAGALRRAPALADTLAQLAHAGLRDFYSGDVAREIAADLERIGAPVTREDLRRYEARVVRPLSLNLPGLQVFNLPPPSQGLASLAILGIAERLALGRVDDVSWHHGLVESVKRAFAIRDHAVRDPARLDGDPQELLADASLAREAAAISMSRAAPWPRDGSQADTIWMGAIDGDGLAVSFIQSLYWEYGSGCVLPSTGITLQNRGAAFSLARDAVNPLAPGRKPFHTLNPAIARFADGRVVAYGCMGGDGQPQTQAQVITRYRAGANAAEAVDAPRWLLGRTWGDTSTSLKLEARVDESLVAGLRRLGHRVEVLDAPYSDTLGHAGLLAKHPGDGRVEASHDPRSDGAALGL</sequence>
<dbReference type="EMBL" id="BMMF01000003">
    <property type="protein sequence ID" value="GGK26688.1"/>
    <property type="molecule type" value="Genomic_DNA"/>
</dbReference>
<dbReference type="Proteomes" id="UP000600449">
    <property type="component" value="Unassembled WGS sequence"/>
</dbReference>
<dbReference type="PRINTS" id="PR01210">
    <property type="entry name" value="GGTRANSPTASE"/>
</dbReference>
<accession>A0A917V2W5</accession>
<dbReference type="Pfam" id="PF01019">
    <property type="entry name" value="G_glu_transpept"/>
    <property type="match status" value="1"/>
</dbReference>
<dbReference type="RefSeq" id="WP_188910523.1">
    <property type="nucleotide sequence ID" value="NZ_BMMF01000003.1"/>
</dbReference>
<name>A0A917V2W5_9HYPH</name>
<dbReference type="SUPFAM" id="SSF56235">
    <property type="entry name" value="N-terminal nucleophile aminohydrolases (Ntn hydrolases)"/>
    <property type="match status" value="1"/>
</dbReference>
<proteinExistence type="predicted"/>
<reference evidence="2 3" key="1">
    <citation type="journal article" date="2014" name="Int. J. Syst. Evol. Microbiol.">
        <title>Complete genome sequence of Corynebacterium casei LMG S-19264T (=DSM 44701T), isolated from a smear-ripened cheese.</title>
        <authorList>
            <consortium name="US DOE Joint Genome Institute (JGI-PGF)"/>
            <person name="Walter F."/>
            <person name="Albersmeier A."/>
            <person name="Kalinowski J."/>
            <person name="Ruckert C."/>
        </authorList>
    </citation>
    <scope>NUCLEOTIDE SEQUENCE [LARGE SCALE GENOMIC DNA]</scope>
    <source>
        <strain evidence="2 3">CGMCC 1.9161</strain>
    </source>
</reference>
<dbReference type="InterPro" id="IPR043137">
    <property type="entry name" value="GGT_ssub_C"/>
</dbReference>
<gene>
    <name evidence="2" type="ORF">GCM10011322_11410</name>
</gene>